<organism evidence="3 4">
    <name type="scientific">Iris pallida</name>
    <name type="common">Sweet iris</name>
    <dbReference type="NCBI Taxonomy" id="29817"/>
    <lineage>
        <taxon>Eukaryota</taxon>
        <taxon>Viridiplantae</taxon>
        <taxon>Streptophyta</taxon>
        <taxon>Embryophyta</taxon>
        <taxon>Tracheophyta</taxon>
        <taxon>Spermatophyta</taxon>
        <taxon>Magnoliopsida</taxon>
        <taxon>Liliopsida</taxon>
        <taxon>Asparagales</taxon>
        <taxon>Iridaceae</taxon>
        <taxon>Iridoideae</taxon>
        <taxon>Irideae</taxon>
        <taxon>Iris</taxon>
    </lineage>
</organism>
<keyword evidence="2" id="KW-0472">Membrane</keyword>
<reference evidence="3" key="1">
    <citation type="journal article" date="2023" name="GigaByte">
        <title>Genome assembly of the bearded iris, Iris pallida Lam.</title>
        <authorList>
            <person name="Bruccoleri R.E."/>
            <person name="Oakeley E.J."/>
            <person name="Faust A.M.E."/>
            <person name="Altorfer M."/>
            <person name="Dessus-Babus S."/>
            <person name="Burckhardt D."/>
            <person name="Oertli M."/>
            <person name="Naumann U."/>
            <person name="Petersen F."/>
            <person name="Wong J."/>
        </authorList>
    </citation>
    <scope>NUCLEOTIDE SEQUENCE</scope>
    <source>
        <strain evidence="3">GSM-AAB239-AS_SAM_17_03QT</strain>
    </source>
</reference>
<keyword evidence="2" id="KW-1133">Transmembrane helix</keyword>
<dbReference type="EMBL" id="JANAVB010020400">
    <property type="protein sequence ID" value="KAJ6827140.1"/>
    <property type="molecule type" value="Genomic_DNA"/>
</dbReference>
<reference evidence="3" key="2">
    <citation type="submission" date="2023-04" db="EMBL/GenBank/DDBJ databases">
        <authorList>
            <person name="Bruccoleri R.E."/>
            <person name="Oakeley E.J."/>
            <person name="Faust A.-M."/>
            <person name="Dessus-Babus S."/>
            <person name="Altorfer M."/>
            <person name="Burckhardt D."/>
            <person name="Oertli M."/>
            <person name="Naumann U."/>
            <person name="Petersen F."/>
            <person name="Wong J."/>
        </authorList>
    </citation>
    <scope>NUCLEOTIDE SEQUENCE</scope>
    <source>
        <strain evidence="3">GSM-AAB239-AS_SAM_17_03QT</strain>
        <tissue evidence="3">Leaf</tissue>
    </source>
</reference>
<feature type="transmembrane region" description="Helical" evidence="2">
    <location>
        <begin position="75"/>
        <end position="96"/>
    </location>
</feature>
<evidence type="ECO:0000313" key="3">
    <source>
        <dbReference type="EMBL" id="KAJ6827140.1"/>
    </source>
</evidence>
<dbReference type="AlphaFoldDB" id="A0AAX6GEK0"/>
<keyword evidence="4" id="KW-1185">Reference proteome</keyword>
<proteinExistence type="predicted"/>
<evidence type="ECO:0000256" key="1">
    <source>
        <dbReference type="SAM" id="MobiDB-lite"/>
    </source>
</evidence>
<name>A0AAX6GEK0_IRIPA</name>
<sequence>MAEAQVPSGQTSRPRRRRRDTRSGGEECSVQRMVVQRGSRTVRARRWKASRRGEGFRWCTARCGTPTEVQTGESWGPLILSVSFAFFGCVAVKIAVVSNEVLKNFGGDG</sequence>
<comment type="caution">
    <text evidence="3">The sequence shown here is derived from an EMBL/GenBank/DDBJ whole genome shotgun (WGS) entry which is preliminary data.</text>
</comment>
<gene>
    <name evidence="3" type="ORF">M6B38_367835</name>
</gene>
<evidence type="ECO:0000313" key="4">
    <source>
        <dbReference type="Proteomes" id="UP001140949"/>
    </source>
</evidence>
<dbReference type="Proteomes" id="UP001140949">
    <property type="component" value="Unassembled WGS sequence"/>
</dbReference>
<feature type="region of interest" description="Disordered" evidence="1">
    <location>
        <begin position="1"/>
        <end position="28"/>
    </location>
</feature>
<keyword evidence="2" id="KW-0812">Transmembrane</keyword>
<accession>A0AAX6GEK0</accession>
<evidence type="ECO:0000256" key="2">
    <source>
        <dbReference type="SAM" id="Phobius"/>
    </source>
</evidence>
<protein>
    <submittedName>
        <fullName evidence="3">Uncharacterized protein</fullName>
    </submittedName>
</protein>